<evidence type="ECO:0000256" key="1">
    <source>
        <dbReference type="ARBA" id="ARBA00022723"/>
    </source>
</evidence>
<name>A0AAE1PCL8_9EUCA</name>
<reference evidence="8" key="1">
    <citation type="submission" date="2023-11" db="EMBL/GenBank/DDBJ databases">
        <title>Genome assemblies of two species of porcelain crab, Petrolisthes cinctipes and Petrolisthes manimaculis (Anomura: Porcellanidae).</title>
        <authorList>
            <person name="Angst P."/>
        </authorList>
    </citation>
    <scope>NUCLEOTIDE SEQUENCE</scope>
    <source>
        <strain evidence="8">PB745_02</strain>
        <tissue evidence="8">Gill</tissue>
    </source>
</reference>
<evidence type="ECO:0000313" key="8">
    <source>
        <dbReference type="EMBL" id="KAK4304810.1"/>
    </source>
</evidence>
<dbReference type="AlphaFoldDB" id="A0AAE1PCL8"/>
<sequence>MAGKPELRSTDRKVKKRCQECSYFGTLNDKQMCESCAINNESEKCGKCSVQVREGDHGVQCEFCKLWYHAGCGNVSIKIYRILKEEQNLPWSCMNCKAKVVRNTAEVARLREEISNLKDEIKELNIHNNWIRHQTIDNEDKWEDRGRIVAEQAADKVMEKIWEKEEKERRKNNLIIFNVPESDKEDGKDRAKEDTETCEHIFVHKLEVENFKIEKVVRLRKKTIGKSRPTLVKVEDEGMKWHIISQGKKLKNDYDEKIRKIGLSPDLTKAEQQENQRLRNILEEKKKQGGMWKIQRGRIINLDVPYWQQTNYGQKPQYQYQYRRQSTNETGSGTERPKPTQTRQAIRQTEEPGNLQEQQREPRMETQLQEQELNENGNWNTTRDEEEREDQGN</sequence>
<dbReference type="PROSITE" id="PS50016">
    <property type="entry name" value="ZF_PHD_2"/>
    <property type="match status" value="1"/>
</dbReference>
<proteinExistence type="predicted"/>
<evidence type="ECO:0000313" key="9">
    <source>
        <dbReference type="Proteomes" id="UP001292094"/>
    </source>
</evidence>
<evidence type="ECO:0000256" key="6">
    <source>
        <dbReference type="SAM" id="MobiDB-lite"/>
    </source>
</evidence>
<feature type="compositionally biased region" description="Polar residues" evidence="6">
    <location>
        <begin position="327"/>
        <end position="347"/>
    </location>
</feature>
<keyword evidence="1" id="KW-0479">Metal-binding</keyword>
<keyword evidence="3" id="KW-0862">Zinc</keyword>
<organism evidence="8 9">
    <name type="scientific">Petrolisthes manimaculis</name>
    <dbReference type="NCBI Taxonomy" id="1843537"/>
    <lineage>
        <taxon>Eukaryota</taxon>
        <taxon>Metazoa</taxon>
        <taxon>Ecdysozoa</taxon>
        <taxon>Arthropoda</taxon>
        <taxon>Crustacea</taxon>
        <taxon>Multicrustacea</taxon>
        <taxon>Malacostraca</taxon>
        <taxon>Eumalacostraca</taxon>
        <taxon>Eucarida</taxon>
        <taxon>Decapoda</taxon>
        <taxon>Pleocyemata</taxon>
        <taxon>Anomura</taxon>
        <taxon>Galatheoidea</taxon>
        <taxon>Porcellanidae</taxon>
        <taxon>Petrolisthes</taxon>
    </lineage>
</organism>
<dbReference type="InterPro" id="IPR011011">
    <property type="entry name" value="Znf_FYVE_PHD"/>
</dbReference>
<feature type="compositionally biased region" description="Low complexity" evidence="6">
    <location>
        <begin position="367"/>
        <end position="376"/>
    </location>
</feature>
<dbReference type="InterPro" id="IPR019786">
    <property type="entry name" value="Zinc_finger_PHD-type_CS"/>
</dbReference>
<dbReference type="Proteomes" id="UP001292094">
    <property type="component" value="Unassembled WGS sequence"/>
</dbReference>
<evidence type="ECO:0000256" key="5">
    <source>
        <dbReference type="SAM" id="Coils"/>
    </source>
</evidence>
<dbReference type="Gene3D" id="3.30.40.10">
    <property type="entry name" value="Zinc/RING finger domain, C3HC4 (zinc finger)"/>
    <property type="match status" value="1"/>
</dbReference>
<keyword evidence="5" id="KW-0175">Coiled coil</keyword>
<dbReference type="InterPro" id="IPR013083">
    <property type="entry name" value="Znf_RING/FYVE/PHD"/>
</dbReference>
<dbReference type="PANTHER" id="PTHR37445:SF3">
    <property type="entry name" value="ZINC FINGER PHD-TYPE DOMAIN-CONTAINING PROTEIN"/>
    <property type="match status" value="1"/>
</dbReference>
<feature type="compositionally biased region" description="Basic and acidic residues" evidence="6">
    <location>
        <begin position="382"/>
        <end position="393"/>
    </location>
</feature>
<evidence type="ECO:0000259" key="7">
    <source>
        <dbReference type="PROSITE" id="PS50016"/>
    </source>
</evidence>
<dbReference type="SUPFAM" id="SSF57903">
    <property type="entry name" value="FYVE/PHD zinc finger"/>
    <property type="match status" value="1"/>
</dbReference>
<comment type="caution">
    <text evidence="8">The sequence shown here is derived from an EMBL/GenBank/DDBJ whole genome shotgun (WGS) entry which is preliminary data.</text>
</comment>
<accession>A0AAE1PCL8</accession>
<dbReference type="GO" id="GO:0008270">
    <property type="term" value="F:zinc ion binding"/>
    <property type="evidence" value="ECO:0007669"/>
    <property type="project" value="UniProtKB-KW"/>
</dbReference>
<feature type="coiled-coil region" evidence="5">
    <location>
        <begin position="100"/>
        <end position="127"/>
    </location>
</feature>
<dbReference type="PANTHER" id="PTHR37445">
    <property type="entry name" value="PROTEIN CBG24663"/>
    <property type="match status" value="1"/>
</dbReference>
<dbReference type="PROSITE" id="PS01359">
    <property type="entry name" value="ZF_PHD_1"/>
    <property type="match status" value="1"/>
</dbReference>
<evidence type="ECO:0000256" key="2">
    <source>
        <dbReference type="ARBA" id="ARBA00022771"/>
    </source>
</evidence>
<dbReference type="InterPro" id="IPR001965">
    <property type="entry name" value="Znf_PHD"/>
</dbReference>
<dbReference type="SMART" id="SM00249">
    <property type="entry name" value="PHD"/>
    <property type="match status" value="1"/>
</dbReference>
<feature type="domain" description="PHD-type" evidence="7">
    <location>
        <begin position="30"/>
        <end position="99"/>
    </location>
</feature>
<keyword evidence="9" id="KW-1185">Reference proteome</keyword>
<gene>
    <name evidence="8" type="ORF">Pmani_023245</name>
</gene>
<dbReference type="InterPro" id="IPR019787">
    <property type="entry name" value="Znf_PHD-finger"/>
</dbReference>
<protein>
    <recommendedName>
        <fullName evidence="7">PHD-type domain-containing protein</fullName>
    </recommendedName>
</protein>
<evidence type="ECO:0000256" key="3">
    <source>
        <dbReference type="ARBA" id="ARBA00022833"/>
    </source>
</evidence>
<dbReference type="EMBL" id="JAWZYT010002376">
    <property type="protein sequence ID" value="KAK4304810.1"/>
    <property type="molecule type" value="Genomic_DNA"/>
</dbReference>
<evidence type="ECO:0000256" key="4">
    <source>
        <dbReference type="PROSITE-ProRule" id="PRU00146"/>
    </source>
</evidence>
<feature type="region of interest" description="Disordered" evidence="6">
    <location>
        <begin position="317"/>
        <end position="393"/>
    </location>
</feature>
<keyword evidence="2 4" id="KW-0863">Zinc-finger</keyword>